<proteinExistence type="predicted"/>
<protein>
    <recommendedName>
        <fullName evidence="3">DUF4270 domain-containing protein</fullName>
    </recommendedName>
</protein>
<dbReference type="STRING" id="1642647.PSM36_2527"/>
<dbReference type="Proteomes" id="UP000187464">
    <property type="component" value="Chromosome I"/>
</dbReference>
<evidence type="ECO:0000313" key="2">
    <source>
        <dbReference type="Proteomes" id="UP000187464"/>
    </source>
</evidence>
<evidence type="ECO:0008006" key="3">
    <source>
        <dbReference type="Google" id="ProtNLM"/>
    </source>
</evidence>
<sequence length="505" mass="57112">MNLFFYRIYIQISLKIKRKRFDGFYLPHFFQIFASLKTNLIERMKFKFLCRVLVIAVIALSAVSCNDNLDPIGFTIQPGPDRLAVGVDTLELQARTVQIDSIFSKTQYPVLGEYTDPVFGTIKSEYIGEFYFPEGAQFHDGASIDSVRVQLAYTTMMGDSLSPMGLSVYEVTKSLKGINNYSHVDPTEYADMSAPLGTQTFTGKNSTYRTETTSSGSSIKVYEINVMLPNALGEKFLAEYKKEGHGQLVNVDEFRKFFPGLYFTTNFGKSTILNVSLTSLLVHYQYLDKGGTYDGKGDTIRTSAMRLNITPEVTQINHIQNKNDQLLEENPDYAYIKSPAGVMTEITFPLSEMDEKLQSQALNLANFTVYAMPEPDEDTMVKLSPPTYLLLVNKDSLAGFFENRKLEDKITSFISEFDASTYSYSFGNISTMINHYNEKRGGNSDEFELVYYLIPVDATYVSQQTSYYGSSTPVLTAIQHRMWPAAARLDKRKGNLKLDMIFSNF</sequence>
<dbReference type="InterPro" id="IPR025366">
    <property type="entry name" value="DUF4270"/>
</dbReference>
<dbReference type="Pfam" id="PF14092">
    <property type="entry name" value="DUF4270"/>
    <property type="match status" value="1"/>
</dbReference>
<keyword evidence="2" id="KW-1185">Reference proteome</keyword>
<reference evidence="1 2" key="1">
    <citation type="submission" date="2016-08" db="EMBL/GenBank/DDBJ databases">
        <authorList>
            <person name="Seilhamer J.J."/>
        </authorList>
    </citation>
    <scope>NUCLEOTIDE SEQUENCE [LARGE SCALE GENOMIC DNA]</scope>
    <source>
        <strain evidence="1">M3/6</strain>
    </source>
</reference>
<evidence type="ECO:0000313" key="1">
    <source>
        <dbReference type="EMBL" id="SCD21328.1"/>
    </source>
</evidence>
<accession>A0A1R3T7R3</accession>
<name>A0A1R3T7R3_9BACT</name>
<dbReference type="KEGG" id="psac:PSM36_2527"/>
<dbReference type="AlphaFoldDB" id="A0A1R3T7R3"/>
<organism evidence="1 2">
    <name type="scientific">Proteiniphilum saccharofermentans</name>
    <dbReference type="NCBI Taxonomy" id="1642647"/>
    <lineage>
        <taxon>Bacteria</taxon>
        <taxon>Pseudomonadati</taxon>
        <taxon>Bacteroidota</taxon>
        <taxon>Bacteroidia</taxon>
        <taxon>Bacteroidales</taxon>
        <taxon>Dysgonomonadaceae</taxon>
        <taxon>Proteiniphilum</taxon>
    </lineage>
</organism>
<gene>
    <name evidence="1" type="ORF">PSM36_2527</name>
</gene>
<dbReference type="EMBL" id="LT605205">
    <property type="protein sequence ID" value="SCD21328.1"/>
    <property type="molecule type" value="Genomic_DNA"/>
</dbReference>